<dbReference type="Pfam" id="PF03652">
    <property type="entry name" value="RuvX"/>
    <property type="match status" value="1"/>
</dbReference>
<dbReference type="HAMAP" id="MF_00651">
    <property type="entry name" value="Nuclease_YqgF"/>
    <property type="match status" value="1"/>
</dbReference>
<dbReference type="GO" id="GO:0016788">
    <property type="term" value="F:hydrolase activity, acting on ester bonds"/>
    <property type="evidence" value="ECO:0007669"/>
    <property type="project" value="UniProtKB-UniRule"/>
</dbReference>
<evidence type="ECO:0000256" key="2">
    <source>
        <dbReference type="ARBA" id="ARBA00022517"/>
    </source>
</evidence>
<dbReference type="GO" id="GO:0004518">
    <property type="term" value="F:nuclease activity"/>
    <property type="evidence" value="ECO:0007669"/>
    <property type="project" value="UniProtKB-KW"/>
</dbReference>
<dbReference type="InterPro" id="IPR037027">
    <property type="entry name" value="YqgF/RNaseH-like_dom_sf"/>
</dbReference>
<evidence type="ECO:0000313" key="8">
    <source>
        <dbReference type="Proteomes" id="UP000177629"/>
    </source>
</evidence>
<comment type="function">
    <text evidence="5">Could be a nuclease involved in processing of the 5'-end of pre-16S rRNA.</text>
</comment>
<dbReference type="GO" id="GO:0000967">
    <property type="term" value="P:rRNA 5'-end processing"/>
    <property type="evidence" value="ECO:0007669"/>
    <property type="project" value="UniProtKB-UniRule"/>
</dbReference>
<keyword evidence="2 5" id="KW-0690">Ribosome biogenesis</keyword>
<dbReference type="EMBL" id="MHSS01000002">
    <property type="protein sequence ID" value="OHA48948.1"/>
    <property type="molecule type" value="Genomic_DNA"/>
</dbReference>
<keyword evidence="4 5" id="KW-0378">Hydrolase</keyword>
<proteinExistence type="inferred from homology"/>
<evidence type="ECO:0000256" key="1">
    <source>
        <dbReference type="ARBA" id="ARBA00022490"/>
    </source>
</evidence>
<evidence type="ECO:0000256" key="4">
    <source>
        <dbReference type="ARBA" id="ARBA00022801"/>
    </source>
</evidence>
<dbReference type="Gene3D" id="3.30.420.140">
    <property type="entry name" value="YqgF/RNase H-like domain"/>
    <property type="match status" value="1"/>
</dbReference>
<evidence type="ECO:0000313" key="7">
    <source>
        <dbReference type="EMBL" id="OHA48948.1"/>
    </source>
</evidence>
<dbReference type="CDD" id="cd16964">
    <property type="entry name" value="YqgF"/>
    <property type="match status" value="1"/>
</dbReference>
<feature type="domain" description="YqgF/RNase H-like" evidence="6">
    <location>
        <begin position="1"/>
        <end position="98"/>
    </location>
</feature>
<keyword evidence="1 5" id="KW-0963">Cytoplasm</keyword>
<dbReference type="PANTHER" id="PTHR33317:SF4">
    <property type="entry name" value="POLYNUCLEOTIDYL TRANSFERASE, RIBONUCLEASE H-LIKE SUPERFAMILY PROTEIN"/>
    <property type="match status" value="1"/>
</dbReference>
<dbReference type="PANTHER" id="PTHR33317">
    <property type="entry name" value="POLYNUCLEOTIDYL TRANSFERASE, RIBONUCLEASE H-LIKE SUPERFAMILY PROTEIN"/>
    <property type="match status" value="1"/>
</dbReference>
<dbReference type="NCBIfam" id="TIGR00250">
    <property type="entry name" value="RNAse_H_YqgF"/>
    <property type="match status" value="1"/>
</dbReference>
<dbReference type="STRING" id="1802362.A2806_04625"/>
<comment type="similarity">
    <text evidence="5">Belongs to the YqgF HJR family.</text>
</comment>
<comment type="caution">
    <text evidence="7">The sequence shown here is derived from an EMBL/GenBank/DDBJ whole genome shotgun (WGS) entry which is preliminary data.</text>
</comment>
<dbReference type="InterPro" id="IPR006641">
    <property type="entry name" value="YqgF/RNaseH-like_dom"/>
</dbReference>
<dbReference type="InterPro" id="IPR012337">
    <property type="entry name" value="RNaseH-like_sf"/>
</dbReference>
<dbReference type="EC" id="3.1.-.-" evidence="5"/>
<dbReference type="Proteomes" id="UP000177629">
    <property type="component" value="Unassembled WGS sequence"/>
</dbReference>
<gene>
    <name evidence="7" type="ORF">A2806_04625</name>
</gene>
<reference evidence="7 8" key="1">
    <citation type="journal article" date="2016" name="Nat. Commun.">
        <title>Thousands of microbial genomes shed light on interconnected biogeochemical processes in an aquifer system.</title>
        <authorList>
            <person name="Anantharaman K."/>
            <person name="Brown C.T."/>
            <person name="Hug L.A."/>
            <person name="Sharon I."/>
            <person name="Castelle C.J."/>
            <person name="Probst A.J."/>
            <person name="Thomas B.C."/>
            <person name="Singh A."/>
            <person name="Wilkins M.J."/>
            <person name="Karaoz U."/>
            <person name="Brodie E.L."/>
            <person name="Williams K.H."/>
            <person name="Hubbard S.S."/>
            <person name="Banfield J.F."/>
        </authorList>
    </citation>
    <scope>NUCLEOTIDE SEQUENCE [LARGE SCALE GENOMIC DNA]</scope>
</reference>
<accession>A0A1G2PKV5</accession>
<keyword evidence="3 5" id="KW-0540">Nuclease</keyword>
<dbReference type="AlphaFoldDB" id="A0A1G2PKV5"/>
<organism evidence="7 8">
    <name type="scientific">Candidatus Terrybacteria bacterium RIFCSPHIGHO2_01_FULL_48_17</name>
    <dbReference type="NCBI Taxonomy" id="1802362"/>
    <lineage>
        <taxon>Bacteria</taxon>
        <taxon>Candidatus Terryibacteriota</taxon>
    </lineage>
</organism>
<comment type="subcellular location">
    <subcellularLocation>
        <location evidence="5">Cytoplasm</location>
    </subcellularLocation>
</comment>
<protein>
    <recommendedName>
        <fullName evidence="5">Putative pre-16S rRNA nuclease</fullName>
        <ecNumber evidence="5">3.1.-.-</ecNumber>
    </recommendedName>
</protein>
<evidence type="ECO:0000259" key="6">
    <source>
        <dbReference type="SMART" id="SM00732"/>
    </source>
</evidence>
<name>A0A1G2PKV5_9BACT</name>
<evidence type="ECO:0000256" key="5">
    <source>
        <dbReference type="HAMAP-Rule" id="MF_00651"/>
    </source>
</evidence>
<dbReference type="GO" id="GO:0005829">
    <property type="term" value="C:cytosol"/>
    <property type="evidence" value="ECO:0007669"/>
    <property type="project" value="TreeGrafter"/>
</dbReference>
<dbReference type="InterPro" id="IPR005227">
    <property type="entry name" value="YqgF"/>
</dbReference>
<dbReference type="SMART" id="SM00732">
    <property type="entry name" value="YqgFc"/>
    <property type="match status" value="1"/>
</dbReference>
<dbReference type="SUPFAM" id="SSF53098">
    <property type="entry name" value="Ribonuclease H-like"/>
    <property type="match status" value="1"/>
</dbReference>
<evidence type="ECO:0000256" key="3">
    <source>
        <dbReference type="ARBA" id="ARBA00022722"/>
    </source>
</evidence>
<sequence>MRILAIDHGSKRIGLAVGDTGHGVATPLKSIGAHDVFGELRAFVAKENIERIVIGMPLTLRGEKGAQAQKVEAFGKKLGSLLNLPVEFFDERLTSKMVLKDTQDKDAAAAAILLSDWLQAYQNKKT</sequence>